<evidence type="ECO:0000313" key="2">
    <source>
        <dbReference type="Proteomes" id="UP000658733"/>
    </source>
</evidence>
<comment type="caution">
    <text evidence="1">The sequence shown here is derived from an EMBL/GenBank/DDBJ whole genome shotgun (WGS) entry which is preliminary data.</text>
</comment>
<dbReference type="AlphaFoldDB" id="A0A843AR15"/>
<dbReference type="Proteomes" id="UP000658733">
    <property type="component" value="Unassembled WGS sequence"/>
</dbReference>
<name>A0A843AR15_METAZ</name>
<dbReference type="RefSeq" id="WP_278523522.1">
    <property type="nucleotide sequence ID" value="NZ_JADIIN010000059.1"/>
</dbReference>
<organism evidence="1 2">
    <name type="scientific">Methanobrevibacter arboriphilus</name>
    <dbReference type="NCBI Taxonomy" id="39441"/>
    <lineage>
        <taxon>Archaea</taxon>
        <taxon>Methanobacteriati</taxon>
        <taxon>Methanobacteriota</taxon>
        <taxon>Methanomada group</taxon>
        <taxon>Methanobacteria</taxon>
        <taxon>Methanobacteriales</taxon>
        <taxon>Methanobacteriaceae</taxon>
        <taxon>Methanobrevibacter</taxon>
    </lineage>
</organism>
<sequence>MAVKANVMIKGTRIPHLVKYENTLDESSEKTTTFDGDLLDENETDRKFSISGVRTKEMSKKELMDVTANVPGGYPVTVEDVDTGDITDYTGVRRTSIKDGKEGRKRATIDVEFEAETVNVR</sequence>
<dbReference type="EMBL" id="JADIIN010000059">
    <property type="protein sequence ID" value="MBF4469190.1"/>
    <property type="molecule type" value="Genomic_DNA"/>
</dbReference>
<reference evidence="1" key="1">
    <citation type="submission" date="2020-10" db="EMBL/GenBank/DDBJ databases">
        <title>Dehalococcoides mccartyi of a TCE/Cr reducing biochatode.</title>
        <authorList>
            <person name="Matturro B."/>
        </authorList>
    </citation>
    <scope>NUCLEOTIDE SEQUENCE</scope>
    <source>
        <strain evidence="1">Bin4</strain>
    </source>
</reference>
<protein>
    <submittedName>
        <fullName evidence="1">Uncharacterized protein</fullName>
    </submittedName>
</protein>
<proteinExistence type="predicted"/>
<gene>
    <name evidence="1" type="ORF">ISP01_07265</name>
</gene>
<accession>A0A843AR15</accession>
<evidence type="ECO:0000313" key="1">
    <source>
        <dbReference type="EMBL" id="MBF4469190.1"/>
    </source>
</evidence>